<keyword evidence="4 5" id="KW-0472">Membrane</keyword>
<sequence length="271" mass="30590">MNSVSLFSFMSDTGMPDGIFEKHEGLEKEDNEEYSMMQRKVLVVSNLHRRYLQNGSRATHTDWIHCMCNANSSLHNTAYVGALQILEEAKGTKGNNYYRPHGSLVMAKFLGLMCTYLNISISKNIVPDESKAREIHHTFPMSLFLFAVIRPVCCVLMIALQLLGIYPSWLSWTFSIILNISVSLALYALVIFCHVFAKELAPHKPLAKLDVEHLEEALQNVLVIVEMGFFSISMKYAYTAAPYRTGSVSNTADKKKKNDQKTRVPCNTVLV</sequence>
<proteinExistence type="predicted"/>
<evidence type="ECO:0000256" key="5">
    <source>
        <dbReference type="SAM" id="Phobius"/>
    </source>
</evidence>
<feature type="transmembrane region" description="Helical" evidence="5">
    <location>
        <begin position="103"/>
        <end position="121"/>
    </location>
</feature>
<feature type="transmembrane region" description="Helical" evidence="5">
    <location>
        <begin position="176"/>
        <end position="197"/>
    </location>
</feature>
<evidence type="ECO:0000313" key="7">
    <source>
        <dbReference type="Proteomes" id="UP001604336"/>
    </source>
</evidence>
<evidence type="ECO:0000256" key="3">
    <source>
        <dbReference type="ARBA" id="ARBA00022989"/>
    </source>
</evidence>
<accession>A0ABD1UG92</accession>
<protein>
    <submittedName>
        <fullName evidence="6">Uncharacterized protein</fullName>
    </submittedName>
</protein>
<dbReference type="GO" id="GO:0016020">
    <property type="term" value="C:membrane"/>
    <property type="evidence" value="ECO:0007669"/>
    <property type="project" value="UniProtKB-SubCell"/>
</dbReference>
<name>A0ABD1UG92_9LAMI</name>
<keyword evidence="3 5" id="KW-1133">Transmembrane helix</keyword>
<gene>
    <name evidence="6" type="ORF">Adt_08649</name>
</gene>
<feature type="transmembrane region" description="Helical" evidence="5">
    <location>
        <begin position="141"/>
        <end position="164"/>
    </location>
</feature>
<keyword evidence="2 5" id="KW-0812">Transmembrane</keyword>
<reference evidence="7" key="1">
    <citation type="submission" date="2024-07" db="EMBL/GenBank/DDBJ databases">
        <title>Two chromosome-level genome assemblies of Korean endemic species Abeliophyllum distichum and Forsythia ovata (Oleaceae).</title>
        <authorList>
            <person name="Jang H."/>
        </authorList>
    </citation>
    <scope>NUCLEOTIDE SEQUENCE [LARGE SCALE GENOMIC DNA]</scope>
</reference>
<organism evidence="6 7">
    <name type="scientific">Abeliophyllum distichum</name>
    <dbReference type="NCBI Taxonomy" id="126358"/>
    <lineage>
        <taxon>Eukaryota</taxon>
        <taxon>Viridiplantae</taxon>
        <taxon>Streptophyta</taxon>
        <taxon>Embryophyta</taxon>
        <taxon>Tracheophyta</taxon>
        <taxon>Spermatophyta</taxon>
        <taxon>Magnoliopsida</taxon>
        <taxon>eudicotyledons</taxon>
        <taxon>Gunneridae</taxon>
        <taxon>Pentapetalae</taxon>
        <taxon>asterids</taxon>
        <taxon>lamiids</taxon>
        <taxon>Lamiales</taxon>
        <taxon>Oleaceae</taxon>
        <taxon>Forsythieae</taxon>
        <taxon>Abeliophyllum</taxon>
    </lineage>
</organism>
<evidence type="ECO:0000256" key="2">
    <source>
        <dbReference type="ARBA" id="ARBA00022692"/>
    </source>
</evidence>
<evidence type="ECO:0000256" key="1">
    <source>
        <dbReference type="ARBA" id="ARBA00004141"/>
    </source>
</evidence>
<dbReference type="EMBL" id="JBFOLK010000003">
    <property type="protein sequence ID" value="KAL2523595.1"/>
    <property type="molecule type" value="Genomic_DNA"/>
</dbReference>
<comment type="subcellular location">
    <subcellularLocation>
        <location evidence="1">Membrane</location>
        <topology evidence="1">Multi-pass membrane protein</topology>
    </subcellularLocation>
</comment>
<dbReference type="AlphaFoldDB" id="A0ABD1UG92"/>
<keyword evidence="7" id="KW-1185">Reference proteome</keyword>
<evidence type="ECO:0000256" key="4">
    <source>
        <dbReference type="ARBA" id="ARBA00023136"/>
    </source>
</evidence>
<dbReference type="InterPro" id="IPR005178">
    <property type="entry name" value="Ostalpha/TMEM184C"/>
</dbReference>
<dbReference type="PANTHER" id="PTHR23423">
    <property type="entry name" value="ORGANIC SOLUTE TRANSPORTER-RELATED"/>
    <property type="match status" value="1"/>
</dbReference>
<comment type="caution">
    <text evidence="6">The sequence shown here is derived from an EMBL/GenBank/DDBJ whole genome shotgun (WGS) entry which is preliminary data.</text>
</comment>
<evidence type="ECO:0000313" key="6">
    <source>
        <dbReference type="EMBL" id="KAL2523595.1"/>
    </source>
</evidence>
<dbReference type="SMART" id="SM01417">
    <property type="entry name" value="Solute_trans_a"/>
    <property type="match status" value="1"/>
</dbReference>
<dbReference type="Proteomes" id="UP001604336">
    <property type="component" value="Unassembled WGS sequence"/>
</dbReference>
<dbReference type="Pfam" id="PF03619">
    <property type="entry name" value="Solute_trans_a"/>
    <property type="match status" value="1"/>
</dbReference>